<protein>
    <recommendedName>
        <fullName evidence="4">WD40-like Beta Propeller Repeat</fullName>
    </recommendedName>
</protein>
<feature type="transmembrane region" description="Helical" evidence="1">
    <location>
        <begin position="20"/>
        <end position="41"/>
    </location>
</feature>
<sequence length="389" mass="41210">MESTAPEPAHVTPPEPHRLRGWLAVALAGVLIGGAAGVTVWRTSATRSPAPAEVVTPVTAQELLAGLPGRLLPPANPTALPTDRAVGRGALLYQIDDTNGFDAAAGAFPERPMYLVTASGEQFGVGMAPTVGESRHMLSPDGRWLVQRRDGQWRLRDLTGITERAVPPGYALRQWSTDGQALLLSQPSGAVEMYTAFTLPGGELRPLALRGTPNRRMLPFLDGREIVSAEFNLGPNARPHQQLTIAIHDADGRTARAVSLPTTQEVSPGDIRNALAPLVRGGGNPPAVWALVIGQEGKVLTGQPEGTRATTPNTLVGVDLRSGRPAGRIELVTSRGDEGEYFLGLAGTEVLLQRWTADGSELVAVDPATARRRVLTSLPELARLTVPGE</sequence>
<evidence type="ECO:0008006" key="4">
    <source>
        <dbReference type="Google" id="ProtNLM"/>
    </source>
</evidence>
<organism evidence="2 3">
    <name type="scientific">Micromonospora echinaurantiaca</name>
    <dbReference type="NCBI Taxonomy" id="47857"/>
    <lineage>
        <taxon>Bacteria</taxon>
        <taxon>Bacillati</taxon>
        <taxon>Actinomycetota</taxon>
        <taxon>Actinomycetes</taxon>
        <taxon>Micromonosporales</taxon>
        <taxon>Micromonosporaceae</taxon>
        <taxon>Micromonospora</taxon>
    </lineage>
</organism>
<dbReference type="SUPFAM" id="SSF82171">
    <property type="entry name" value="DPP6 N-terminal domain-like"/>
    <property type="match status" value="1"/>
</dbReference>
<keyword evidence="1" id="KW-1133">Transmembrane helix</keyword>
<keyword evidence="3" id="KW-1185">Reference proteome</keyword>
<reference evidence="2 3" key="1">
    <citation type="submission" date="2016-06" db="EMBL/GenBank/DDBJ databases">
        <authorList>
            <person name="Kjaerup R.B."/>
            <person name="Dalgaard T.S."/>
            <person name="Juul-Madsen H.R."/>
        </authorList>
    </citation>
    <scope>NUCLEOTIDE SEQUENCE [LARGE SCALE GENOMIC DNA]</scope>
    <source>
        <strain evidence="2 3">DSM 43904</strain>
    </source>
</reference>
<evidence type="ECO:0000313" key="2">
    <source>
        <dbReference type="EMBL" id="SCG65314.1"/>
    </source>
</evidence>
<dbReference type="AlphaFoldDB" id="A0A1C5J402"/>
<dbReference type="Proteomes" id="UP000198217">
    <property type="component" value="Chromosome I"/>
</dbReference>
<dbReference type="EMBL" id="LT607750">
    <property type="protein sequence ID" value="SCG65314.1"/>
    <property type="molecule type" value="Genomic_DNA"/>
</dbReference>
<gene>
    <name evidence="2" type="ORF">GA0070609_4038</name>
</gene>
<name>A0A1C5J402_9ACTN</name>
<accession>A0A1C5J402</accession>
<keyword evidence="1" id="KW-0472">Membrane</keyword>
<evidence type="ECO:0000313" key="3">
    <source>
        <dbReference type="Proteomes" id="UP000198217"/>
    </source>
</evidence>
<keyword evidence="1" id="KW-0812">Transmembrane</keyword>
<evidence type="ECO:0000256" key="1">
    <source>
        <dbReference type="SAM" id="Phobius"/>
    </source>
</evidence>
<proteinExistence type="predicted"/>